<dbReference type="PANTHER" id="PTHR21621">
    <property type="entry name" value="RIBOSOMAL PROTEIN S6 MODIFICATION PROTEIN"/>
    <property type="match status" value="1"/>
</dbReference>
<comment type="caution">
    <text evidence="1">The sequence shown here is derived from an EMBL/GenBank/DDBJ whole genome shotgun (WGS) entry which is preliminary data.</text>
</comment>
<dbReference type="GO" id="GO:0016879">
    <property type="term" value="F:ligase activity, forming carbon-nitrogen bonds"/>
    <property type="evidence" value="ECO:0007669"/>
    <property type="project" value="TreeGrafter"/>
</dbReference>
<organism evidence="1 2">
    <name type="scientific">Lederbergia citrea</name>
    <dbReference type="NCBI Taxonomy" id="2833581"/>
    <lineage>
        <taxon>Bacteria</taxon>
        <taxon>Bacillati</taxon>
        <taxon>Bacillota</taxon>
        <taxon>Bacilli</taxon>
        <taxon>Bacillales</taxon>
        <taxon>Bacillaceae</taxon>
        <taxon>Lederbergia</taxon>
    </lineage>
</organism>
<dbReference type="GO" id="GO:0005737">
    <property type="term" value="C:cytoplasm"/>
    <property type="evidence" value="ECO:0007669"/>
    <property type="project" value="TreeGrafter"/>
</dbReference>
<dbReference type="InterPro" id="IPR026838">
    <property type="entry name" value="YheC/D"/>
</dbReference>
<sequence>MKFTIKISDTSSETISLHTKVLDNLSLSAHREILISIGALKATVTLAEHHEQESIIFISKDIFTTYSLPDFLEYEIRVKDDILFVGPVIGLLIKGKKAEMNKQRMKIYKNYLHEYSYINGLILLLTSDEINVKNKTIYGYVYHPIEEEWVEGNFPFPSVVFCRKAIKDTDRSKLNQLIGEEFFNSHVFNKWEMWEWFSAIESLSNYLPETVQAKNISNVKQLLEKYETIFIKPISGMQGTGIYQLAKQKEEYHLKYRLNGRNTTAVLDSWQTVEHFLRDELNLEKYIAQKRLTLLKNNNRVIDFRIIVLKDANGSWFVPGMITRFGAEESIVSNISSGGSAEKAWSTLMKIYNDDAKEAFKKYKEMEQLAILCCATLELKGLHLAYVGMDVGMDDNKNLWVIEINNRNPDMTIALDAEDKQLYYRIKSAPLFYAKWLAGFGGEKR</sequence>
<proteinExistence type="predicted"/>
<accession>A0A942Z4S3</accession>
<reference evidence="1 2" key="1">
    <citation type="submission" date="2021-05" db="EMBL/GenBank/DDBJ databases">
        <title>Novel Bacillus species.</title>
        <authorList>
            <person name="Liu G."/>
        </authorList>
    </citation>
    <scope>NUCLEOTIDE SEQUENCE [LARGE SCALE GENOMIC DNA]</scope>
    <source>
        <strain evidence="1 2">FJAT-49682</strain>
    </source>
</reference>
<dbReference type="PANTHER" id="PTHR21621:SF0">
    <property type="entry name" value="BETA-CITRYLGLUTAMATE SYNTHASE B-RELATED"/>
    <property type="match status" value="1"/>
</dbReference>
<evidence type="ECO:0000313" key="2">
    <source>
        <dbReference type="Proteomes" id="UP000676456"/>
    </source>
</evidence>
<dbReference type="Gene3D" id="3.30.470.20">
    <property type="entry name" value="ATP-grasp fold, B domain"/>
    <property type="match status" value="1"/>
</dbReference>
<dbReference type="EMBL" id="JAGYPN010000001">
    <property type="protein sequence ID" value="MBS4222091.1"/>
    <property type="molecule type" value="Genomic_DNA"/>
</dbReference>
<dbReference type="SUPFAM" id="SSF56059">
    <property type="entry name" value="Glutathione synthetase ATP-binding domain-like"/>
    <property type="match status" value="1"/>
</dbReference>
<dbReference type="RefSeq" id="WP_213097062.1">
    <property type="nucleotide sequence ID" value="NZ_JAGYPK010000001.1"/>
</dbReference>
<gene>
    <name evidence="1" type="ORF">KHA91_04890</name>
</gene>
<dbReference type="Proteomes" id="UP000676456">
    <property type="component" value="Unassembled WGS sequence"/>
</dbReference>
<protein>
    <submittedName>
        <fullName evidence="1">YheC/YheD family protein</fullName>
    </submittedName>
</protein>
<evidence type="ECO:0000313" key="1">
    <source>
        <dbReference type="EMBL" id="MBS4222091.1"/>
    </source>
</evidence>
<keyword evidence="2" id="KW-1185">Reference proteome</keyword>
<dbReference type="Pfam" id="PF14398">
    <property type="entry name" value="ATPgrasp_YheCD"/>
    <property type="match status" value="1"/>
</dbReference>
<dbReference type="AlphaFoldDB" id="A0A942Z4S3"/>
<name>A0A942Z4S3_9BACI</name>